<comment type="caution">
    <text evidence="3">The sequence shown here is derived from an EMBL/GenBank/DDBJ whole genome shotgun (WGS) entry which is preliminary data.</text>
</comment>
<evidence type="ECO:0000313" key="4">
    <source>
        <dbReference type="Proteomes" id="UP000284706"/>
    </source>
</evidence>
<gene>
    <name evidence="3" type="ORF">CVT26_011749</name>
</gene>
<dbReference type="OrthoDB" id="4062651at2759"/>
<dbReference type="InterPro" id="IPR011009">
    <property type="entry name" value="Kinase-like_dom_sf"/>
</dbReference>
<dbReference type="PROSITE" id="PS00109">
    <property type="entry name" value="PROTEIN_KINASE_TYR"/>
    <property type="match status" value="1"/>
</dbReference>
<sequence length="637" mass="72456">MSFSPSSLPLFKTPNKEDASTTKGMTGVTRIYPSLRKNENERRIVQTSDLEVEFLSPWLNTVKEAQDELAEASGDAKDDLILYLQMLEVTINDLRRWRKSEIAQSPFVHKPYKAPTAAKLQSFPLHTRDRLVTLFKVIERQRFELWEAVRCFTSGSKMPTTFLHLIPSFYRYAFLISNAPRWSLFDDDFRAAQATTFDLIYNVVSGESTLFEVYDELRCREQTSKLLSALEKVFPSGLAFEWRAVRTVEAQCPHLVYVRQIDSYPLIMATVAGTEVKAKEAFLDLRSSYALSFSTRHLQAILRTTGAPIFFLVLAGASLFLGLGFSDTSSGPPMMQIFPNSVYLEPDYGHNKQSGSRTLWALRKCVRSLNKETLFTLQTQHTTFYTPWAGLLGTGLSVTATLLPGVIYRARIDLDAITINDVRQRLQAFVNSSGESECIIKAIYPLNYEVYGTDVHTIFADEGLAPEYICEAPCEYDLQIMKEVGKQASSLTDFERLVRYIIMQLLSSPTLFRSGWVTLARLRHYHRALALEGKAQIRSAMDRILGLLREKGLVHGDLRPNNIMVKICLQPEPRFVYREDNKSICIMVIDFDWAGKDGIARYPAIRNPAIPWPGNDGGLIHTQHDSKMVDQWMMDWP</sequence>
<accession>A0A409YGX5</accession>
<evidence type="ECO:0000313" key="3">
    <source>
        <dbReference type="EMBL" id="PPR02273.1"/>
    </source>
</evidence>
<feature type="region of interest" description="Disordered" evidence="1">
    <location>
        <begin position="1"/>
        <end position="23"/>
    </location>
</feature>
<dbReference type="InterPro" id="IPR008266">
    <property type="entry name" value="Tyr_kinase_AS"/>
</dbReference>
<dbReference type="SUPFAM" id="SSF56112">
    <property type="entry name" value="Protein kinase-like (PK-like)"/>
    <property type="match status" value="1"/>
</dbReference>
<name>A0A409YGX5_9AGAR</name>
<protein>
    <submittedName>
        <fullName evidence="3">Uncharacterized protein</fullName>
    </submittedName>
</protein>
<dbReference type="EMBL" id="NHYE01000860">
    <property type="protein sequence ID" value="PPR02273.1"/>
    <property type="molecule type" value="Genomic_DNA"/>
</dbReference>
<keyword evidence="2" id="KW-1133">Transmembrane helix</keyword>
<feature type="transmembrane region" description="Helical" evidence="2">
    <location>
        <begin position="306"/>
        <end position="325"/>
    </location>
</feature>
<dbReference type="AlphaFoldDB" id="A0A409YGX5"/>
<keyword evidence="4" id="KW-1185">Reference proteome</keyword>
<dbReference type="InParanoid" id="A0A409YGX5"/>
<dbReference type="Proteomes" id="UP000284706">
    <property type="component" value="Unassembled WGS sequence"/>
</dbReference>
<evidence type="ECO:0000256" key="2">
    <source>
        <dbReference type="SAM" id="Phobius"/>
    </source>
</evidence>
<proteinExistence type="predicted"/>
<organism evidence="3 4">
    <name type="scientific">Gymnopilus dilepis</name>
    <dbReference type="NCBI Taxonomy" id="231916"/>
    <lineage>
        <taxon>Eukaryota</taxon>
        <taxon>Fungi</taxon>
        <taxon>Dikarya</taxon>
        <taxon>Basidiomycota</taxon>
        <taxon>Agaricomycotina</taxon>
        <taxon>Agaricomycetes</taxon>
        <taxon>Agaricomycetidae</taxon>
        <taxon>Agaricales</taxon>
        <taxon>Agaricineae</taxon>
        <taxon>Hymenogastraceae</taxon>
        <taxon>Gymnopilus</taxon>
    </lineage>
</organism>
<keyword evidence="2" id="KW-0472">Membrane</keyword>
<dbReference type="GO" id="GO:0004672">
    <property type="term" value="F:protein kinase activity"/>
    <property type="evidence" value="ECO:0007669"/>
    <property type="project" value="InterPro"/>
</dbReference>
<keyword evidence="2" id="KW-0812">Transmembrane</keyword>
<reference evidence="3 4" key="1">
    <citation type="journal article" date="2018" name="Evol. Lett.">
        <title>Horizontal gene cluster transfer increased hallucinogenic mushroom diversity.</title>
        <authorList>
            <person name="Reynolds H.T."/>
            <person name="Vijayakumar V."/>
            <person name="Gluck-Thaler E."/>
            <person name="Korotkin H.B."/>
            <person name="Matheny P.B."/>
            <person name="Slot J.C."/>
        </authorList>
    </citation>
    <scope>NUCLEOTIDE SEQUENCE [LARGE SCALE GENOMIC DNA]</scope>
    <source>
        <strain evidence="3 4">SRW20</strain>
    </source>
</reference>
<evidence type="ECO:0000256" key="1">
    <source>
        <dbReference type="SAM" id="MobiDB-lite"/>
    </source>
</evidence>